<organism evidence="1 2">
    <name type="scientific">Shewanella fidelis</name>
    <dbReference type="NCBI Taxonomy" id="173509"/>
    <lineage>
        <taxon>Bacteria</taxon>
        <taxon>Pseudomonadati</taxon>
        <taxon>Pseudomonadota</taxon>
        <taxon>Gammaproteobacteria</taxon>
        <taxon>Alteromonadales</taxon>
        <taxon>Shewanellaceae</taxon>
        <taxon>Shewanella</taxon>
    </lineage>
</organism>
<feature type="non-terminal residue" evidence="1">
    <location>
        <position position="177"/>
    </location>
</feature>
<proteinExistence type="predicted"/>
<evidence type="ECO:0000313" key="2">
    <source>
        <dbReference type="Proteomes" id="UP001259340"/>
    </source>
</evidence>
<dbReference type="RefSeq" id="WP_310656082.1">
    <property type="nucleotide sequence ID" value="NZ_JAPMLE010000006.1"/>
</dbReference>
<gene>
    <name evidence="1" type="ORF">OS133_21715</name>
</gene>
<dbReference type="EMBL" id="JAPMLE010000006">
    <property type="protein sequence ID" value="MDR8526224.1"/>
    <property type="molecule type" value="Genomic_DNA"/>
</dbReference>
<protein>
    <submittedName>
        <fullName evidence="1">Uncharacterized protein</fullName>
    </submittedName>
</protein>
<dbReference type="AlphaFoldDB" id="A0AAW8NW94"/>
<comment type="caution">
    <text evidence="1">The sequence shown here is derived from an EMBL/GenBank/DDBJ whole genome shotgun (WGS) entry which is preliminary data.</text>
</comment>
<name>A0AAW8NW94_9GAMM</name>
<reference evidence="1" key="1">
    <citation type="submission" date="2022-11" db="EMBL/GenBank/DDBJ databases">
        <title>Prophages regulate Shewanella fidelis motility and biofilm formation: implications for gut colonization dynamics in Ciona robusta.</title>
        <authorList>
            <person name="Natarajan O."/>
            <person name="Gibboney S.L."/>
            <person name="Young M.N."/>
            <person name="Lim S.J."/>
            <person name="Pluta N."/>
            <person name="Atkinson C.G.F."/>
            <person name="Leigh B.A."/>
            <person name="Liberti A."/>
            <person name="Kees E."/>
            <person name="Breitbart M."/>
            <person name="Gralnick J."/>
            <person name="Dishaw L.J."/>
        </authorList>
    </citation>
    <scope>NUCLEOTIDE SEQUENCE</scope>
    <source>
        <strain evidence="1">3313</strain>
    </source>
</reference>
<dbReference type="Proteomes" id="UP001259340">
    <property type="component" value="Unassembled WGS sequence"/>
</dbReference>
<evidence type="ECO:0000313" key="1">
    <source>
        <dbReference type="EMBL" id="MDR8526224.1"/>
    </source>
</evidence>
<accession>A0AAW8NW94</accession>
<sequence length="177" mass="17735">MSYFSDLVRAATGGKGVGETTGSAIGGFFGGPAGAAAGGKVGREFTKSVDEFTNSDVSTAPSAAGVDSPATLTQLSQTSGTGRRMIDVDPRIGQGIGMNQAGLGFLAPLVTGAGRALSSGAGRNLALGVGGGLVADAFGIFDGSGRKLIITRKMQREVKEMFMFMGGDLNATAQAYS</sequence>